<name>A0A975G2J7_9CAUL</name>
<dbReference type="KEGG" id="caul:KCG34_05430"/>
<proteinExistence type="predicted"/>
<organism evidence="1 2">
    <name type="scientific">Phenylobacterium montanum</name>
    <dbReference type="NCBI Taxonomy" id="2823693"/>
    <lineage>
        <taxon>Bacteria</taxon>
        <taxon>Pseudomonadati</taxon>
        <taxon>Pseudomonadota</taxon>
        <taxon>Alphaproteobacteria</taxon>
        <taxon>Caulobacterales</taxon>
        <taxon>Caulobacteraceae</taxon>
        <taxon>Phenylobacterium</taxon>
    </lineage>
</organism>
<evidence type="ECO:0000313" key="1">
    <source>
        <dbReference type="EMBL" id="QUD89322.1"/>
    </source>
</evidence>
<evidence type="ECO:0000313" key="2">
    <source>
        <dbReference type="Proteomes" id="UP000676409"/>
    </source>
</evidence>
<accession>A0A975G2J7</accession>
<dbReference type="Proteomes" id="UP000676409">
    <property type="component" value="Chromosome"/>
</dbReference>
<dbReference type="RefSeq" id="WP_211939374.1">
    <property type="nucleotide sequence ID" value="NZ_CP073078.1"/>
</dbReference>
<keyword evidence="2" id="KW-1185">Reference proteome</keyword>
<sequence length="80" mass="8686">MAPLLDQDRLTPDEVRRICGDVLDWKVSAILALRPTASDVTVAVGWANRQDELGDEGLPLEGMAAQVYEVLTADEDFGDA</sequence>
<gene>
    <name evidence="1" type="ORF">KCG34_05430</name>
</gene>
<reference evidence="1" key="1">
    <citation type="submission" date="2021-04" db="EMBL/GenBank/DDBJ databases">
        <title>The complete genome sequence of Caulobacter sp. S6.</title>
        <authorList>
            <person name="Tang Y."/>
            <person name="Ouyang W."/>
            <person name="Liu Q."/>
            <person name="Huang B."/>
            <person name="Guo Z."/>
            <person name="Lei P."/>
        </authorList>
    </citation>
    <scope>NUCLEOTIDE SEQUENCE</scope>
    <source>
        <strain evidence="1">S6</strain>
    </source>
</reference>
<dbReference type="EMBL" id="CP073078">
    <property type="protein sequence ID" value="QUD89322.1"/>
    <property type="molecule type" value="Genomic_DNA"/>
</dbReference>
<dbReference type="AlphaFoldDB" id="A0A975G2J7"/>
<protein>
    <submittedName>
        <fullName evidence="1">Uncharacterized protein</fullName>
    </submittedName>
</protein>